<dbReference type="EMBL" id="VYYT01000411">
    <property type="protein sequence ID" value="KAK2736953.1"/>
    <property type="molecule type" value="Genomic_DNA"/>
</dbReference>
<protein>
    <submittedName>
        <fullName evidence="1">Uncharacterized protein</fullName>
    </submittedName>
</protein>
<dbReference type="AlphaFoldDB" id="A0AAE0D1A6"/>
<accession>A0AAE0D1A6</accession>
<gene>
    <name evidence="1" type="ORF">CKAH01_07640</name>
</gene>
<sequence>MRTWFRLARSLSLSSRRPEKRSDVSDRAWLFYLVGAAAATAARPRITDVRFQLDRFRDTRILTERDDRQTG</sequence>
<dbReference type="Proteomes" id="UP001281614">
    <property type="component" value="Unassembled WGS sequence"/>
</dbReference>
<reference evidence="1" key="1">
    <citation type="submission" date="2023-02" db="EMBL/GenBank/DDBJ databases">
        <title>Colletotrichum kahawae CIFC_Que2 genome sequencing and assembly.</title>
        <authorList>
            <person name="Baroncelli R."/>
        </authorList>
    </citation>
    <scope>NUCLEOTIDE SEQUENCE</scope>
    <source>
        <strain evidence="1">CIFC_Que2</strain>
    </source>
</reference>
<proteinExistence type="predicted"/>
<name>A0AAE0D1A6_COLKA</name>
<comment type="caution">
    <text evidence="1">The sequence shown here is derived from an EMBL/GenBank/DDBJ whole genome shotgun (WGS) entry which is preliminary data.</text>
</comment>
<organism evidence="1 2">
    <name type="scientific">Colletotrichum kahawae</name>
    <name type="common">Coffee berry disease fungus</name>
    <dbReference type="NCBI Taxonomy" id="34407"/>
    <lineage>
        <taxon>Eukaryota</taxon>
        <taxon>Fungi</taxon>
        <taxon>Dikarya</taxon>
        <taxon>Ascomycota</taxon>
        <taxon>Pezizomycotina</taxon>
        <taxon>Sordariomycetes</taxon>
        <taxon>Hypocreomycetidae</taxon>
        <taxon>Glomerellales</taxon>
        <taxon>Glomerellaceae</taxon>
        <taxon>Colletotrichum</taxon>
        <taxon>Colletotrichum gloeosporioides species complex</taxon>
    </lineage>
</organism>
<evidence type="ECO:0000313" key="2">
    <source>
        <dbReference type="Proteomes" id="UP001281614"/>
    </source>
</evidence>
<keyword evidence="2" id="KW-1185">Reference proteome</keyword>
<evidence type="ECO:0000313" key="1">
    <source>
        <dbReference type="EMBL" id="KAK2736953.1"/>
    </source>
</evidence>